<accession>A0A8K0K6H3</accession>
<dbReference type="GO" id="GO:0005634">
    <property type="term" value="C:nucleus"/>
    <property type="evidence" value="ECO:0007669"/>
    <property type="project" value="UniProtKB-SubCell"/>
</dbReference>
<keyword evidence="3" id="KW-0539">Nucleus</keyword>
<comment type="similarity">
    <text evidence="1 3">Belongs to the ETS family.</text>
</comment>
<dbReference type="InterPro" id="IPR036390">
    <property type="entry name" value="WH_DNA-bd_sf"/>
</dbReference>
<sequence>MVISELYSLLPVLVLLTAEPTDFSLRSLVGTKVANRRGQRSPHRRLSQLSASEYKREHSGMPSSPSPGPRPPPQTYWAAAAAAAAVASSHQHHHYYGGPNGEPTEGLLRPSAHTQQSASTEQSGMQQVARRWGVQKNRPAMNYDKLSRSLRYYYEKGIMQKVAGEKMEASERLNLFECLFVFVNLSFTHI</sequence>
<gene>
    <name evidence="7" type="ORF">J437_LFUL009637</name>
</gene>
<feature type="compositionally biased region" description="Pro residues" evidence="4">
    <location>
        <begin position="64"/>
        <end position="74"/>
    </location>
</feature>
<evidence type="ECO:0000256" key="1">
    <source>
        <dbReference type="ARBA" id="ARBA00005562"/>
    </source>
</evidence>
<proteinExistence type="inferred from homology"/>
<reference evidence="7" key="2">
    <citation type="submission" date="2017-10" db="EMBL/GenBank/DDBJ databases">
        <title>Ladona fulva Genome sequencing and assembly.</title>
        <authorList>
            <person name="Murali S."/>
            <person name="Richards S."/>
            <person name="Bandaranaike D."/>
            <person name="Bellair M."/>
            <person name="Blankenburg K."/>
            <person name="Chao H."/>
            <person name="Dinh H."/>
            <person name="Doddapaneni H."/>
            <person name="Dugan-Rocha S."/>
            <person name="Elkadiri S."/>
            <person name="Gnanaolivu R."/>
            <person name="Hernandez B."/>
            <person name="Skinner E."/>
            <person name="Javaid M."/>
            <person name="Lee S."/>
            <person name="Li M."/>
            <person name="Ming W."/>
            <person name="Munidasa M."/>
            <person name="Muniz J."/>
            <person name="Nguyen L."/>
            <person name="Hughes D."/>
            <person name="Osuji N."/>
            <person name="Pu L.-L."/>
            <person name="Puazo M."/>
            <person name="Qu C."/>
            <person name="Quiroz J."/>
            <person name="Raj R."/>
            <person name="Weissenberger G."/>
            <person name="Xin Y."/>
            <person name="Zou X."/>
            <person name="Han Y."/>
            <person name="Worley K."/>
            <person name="Muzny D."/>
            <person name="Gibbs R."/>
        </authorList>
    </citation>
    <scope>NUCLEOTIDE SEQUENCE</scope>
    <source>
        <strain evidence="7">Sampled in the wild</strain>
    </source>
</reference>
<dbReference type="OrthoDB" id="10067219at2759"/>
<dbReference type="InterPro" id="IPR036388">
    <property type="entry name" value="WH-like_DNA-bd_sf"/>
</dbReference>
<dbReference type="GO" id="GO:0043565">
    <property type="term" value="F:sequence-specific DNA binding"/>
    <property type="evidence" value="ECO:0007669"/>
    <property type="project" value="InterPro"/>
</dbReference>
<evidence type="ECO:0000256" key="2">
    <source>
        <dbReference type="ARBA" id="ARBA00023125"/>
    </source>
</evidence>
<dbReference type="PRINTS" id="PR00454">
    <property type="entry name" value="ETSDOMAIN"/>
</dbReference>
<evidence type="ECO:0000259" key="6">
    <source>
        <dbReference type="PROSITE" id="PS50061"/>
    </source>
</evidence>
<organism evidence="7 8">
    <name type="scientific">Ladona fulva</name>
    <name type="common">Scarce chaser dragonfly</name>
    <name type="synonym">Libellula fulva</name>
    <dbReference type="NCBI Taxonomy" id="123851"/>
    <lineage>
        <taxon>Eukaryota</taxon>
        <taxon>Metazoa</taxon>
        <taxon>Ecdysozoa</taxon>
        <taxon>Arthropoda</taxon>
        <taxon>Hexapoda</taxon>
        <taxon>Insecta</taxon>
        <taxon>Pterygota</taxon>
        <taxon>Palaeoptera</taxon>
        <taxon>Odonata</taxon>
        <taxon>Epiprocta</taxon>
        <taxon>Anisoptera</taxon>
        <taxon>Libelluloidea</taxon>
        <taxon>Libellulidae</taxon>
        <taxon>Ladona</taxon>
    </lineage>
</organism>
<feature type="compositionally biased region" description="Polar residues" evidence="4">
    <location>
        <begin position="112"/>
        <end position="126"/>
    </location>
</feature>
<dbReference type="InterPro" id="IPR000418">
    <property type="entry name" value="Ets_dom"/>
</dbReference>
<evidence type="ECO:0000313" key="7">
    <source>
        <dbReference type="EMBL" id="KAG8229276.1"/>
    </source>
</evidence>
<feature type="domain" description="ETS" evidence="6">
    <location>
        <begin position="127"/>
        <end position="172"/>
    </location>
</feature>
<evidence type="ECO:0000256" key="5">
    <source>
        <dbReference type="SAM" id="SignalP"/>
    </source>
</evidence>
<dbReference type="PROSITE" id="PS50061">
    <property type="entry name" value="ETS_DOMAIN_3"/>
    <property type="match status" value="1"/>
</dbReference>
<name>A0A8K0K6H3_LADFU</name>
<dbReference type="Pfam" id="PF00178">
    <property type="entry name" value="Ets"/>
    <property type="match status" value="1"/>
</dbReference>
<dbReference type="SUPFAM" id="SSF46785">
    <property type="entry name" value="Winged helix' DNA-binding domain"/>
    <property type="match status" value="1"/>
</dbReference>
<feature type="signal peptide" evidence="5">
    <location>
        <begin position="1"/>
        <end position="18"/>
    </location>
</feature>
<dbReference type="EMBL" id="KZ308421">
    <property type="protein sequence ID" value="KAG8229276.1"/>
    <property type="molecule type" value="Genomic_DNA"/>
</dbReference>
<dbReference type="AlphaFoldDB" id="A0A8K0K6H3"/>
<feature type="region of interest" description="Disordered" evidence="4">
    <location>
        <begin position="90"/>
        <end position="131"/>
    </location>
</feature>
<feature type="region of interest" description="Disordered" evidence="4">
    <location>
        <begin position="35"/>
        <end position="75"/>
    </location>
</feature>
<evidence type="ECO:0000313" key="8">
    <source>
        <dbReference type="Proteomes" id="UP000792457"/>
    </source>
</evidence>
<dbReference type="GO" id="GO:0000981">
    <property type="term" value="F:DNA-binding transcription factor activity, RNA polymerase II-specific"/>
    <property type="evidence" value="ECO:0007669"/>
    <property type="project" value="TreeGrafter"/>
</dbReference>
<dbReference type="PROSITE" id="PS00346">
    <property type="entry name" value="ETS_DOMAIN_2"/>
    <property type="match status" value="1"/>
</dbReference>
<dbReference type="PANTHER" id="PTHR11849">
    <property type="entry name" value="ETS"/>
    <property type="match status" value="1"/>
</dbReference>
<keyword evidence="5" id="KW-0732">Signal</keyword>
<dbReference type="SMART" id="SM00413">
    <property type="entry name" value="ETS"/>
    <property type="match status" value="1"/>
</dbReference>
<protein>
    <recommendedName>
        <fullName evidence="6">ETS domain-containing protein</fullName>
    </recommendedName>
</protein>
<feature type="compositionally biased region" description="Basic residues" evidence="4">
    <location>
        <begin position="35"/>
        <end position="46"/>
    </location>
</feature>
<dbReference type="Proteomes" id="UP000792457">
    <property type="component" value="Unassembled WGS sequence"/>
</dbReference>
<dbReference type="GO" id="GO:0030154">
    <property type="term" value="P:cell differentiation"/>
    <property type="evidence" value="ECO:0007669"/>
    <property type="project" value="TreeGrafter"/>
</dbReference>
<feature type="chain" id="PRO_5035430415" description="ETS domain-containing protein" evidence="5">
    <location>
        <begin position="19"/>
        <end position="190"/>
    </location>
</feature>
<comment type="caution">
    <text evidence="7">The sequence shown here is derived from an EMBL/GenBank/DDBJ whole genome shotgun (WGS) entry which is preliminary data.</text>
</comment>
<dbReference type="PANTHER" id="PTHR11849:SF282">
    <property type="entry name" value="ETV5-RELATED PROTEIN ETS96B"/>
    <property type="match status" value="1"/>
</dbReference>
<keyword evidence="2 3" id="KW-0238">DNA-binding</keyword>
<reference evidence="7" key="1">
    <citation type="submission" date="2013-04" db="EMBL/GenBank/DDBJ databases">
        <authorList>
            <person name="Qu J."/>
            <person name="Murali S.C."/>
            <person name="Bandaranaike D."/>
            <person name="Bellair M."/>
            <person name="Blankenburg K."/>
            <person name="Chao H."/>
            <person name="Dinh H."/>
            <person name="Doddapaneni H."/>
            <person name="Downs B."/>
            <person name="Dugan-Rocha S."/>
            <person name="Elkadiri S."/>
            <person name="Gnanaolivu R.D."/>
            <person name="Hernandez B."/>
            <person name="Javaid M."/>
            <person name="Jayaseelan J.C."/>
            <person name="Lee S."/>
            <person name="Li M."/>
            <person name="Ming W."/>
            <person name="Munidasa M."/>
            <person name="Muniz J."/>
            <person name="Nguyen L."/>
            <person name="Ongeri F."/>
            <person name="Osuji N."/>
            <person name="Pu L.-L."/>
            <person name="Puazo M."/>
            <person name="Qu C."/>
            <person name="Quiroz J."/>
            <person name="Raj R."/>
            <person name="Weissenberger G."/>
            <person name="Xin Y."/>
            <person name="Zou X."/>
            <person name="Han Y."/>
            <person name="Richards S."/>
            <person name="Worley K."/>
            <person name="Muzny D."/>
            <person name="Gibbs R."/>
        </authorList>
    </citation>
    <scope>NUCLEOTIDE SEQUENCE</scope>
    <source>
        <strain evidence="7">Sampled in the wild</strain>
    </source>
</reference>
<comment type="subcellular location">
    <subcellularLocation>
        <location evidence="3">Nucleus</location>
    </subcellularLocation>
</comment>
<evidence type="ECO:0000256" key="4">
    <source>
        <dbReference type="SAM" id="MobiDB-lite"/>
    </source>
</evidence>
<keyword evidence="8" id="KW-1185">Reference proteome</keyword>
<evidence type="ECO:0000256" key="3">
    <source>
        <dbReference type="RuleBase" id="RU004019"/>
    </source>
</evidence>
<dbReference type="InterPro" id="IPR046328">
    <property type="entry name" value="ETS_fam"/>
</dbReference>
<dbReference type="Gene3D" id="1.10.10.10">
    <property type="entry name" value="Winged helix-like DNA-binding domain superfamily/Winged helix DNA-binding domain"/>
    <property type="match status" value="1"/>
</dbReference>